<dbReference type="InterPro" id="IPR058648">
    <property type="entry name" value="HH_CzcB-like"/>
</dbReference>
<gene>
    <name evidence="5" type="ORF">AUJ95_06570</name>
</gene>
<evidence type="ECO:0000256" key="2">
    <source>
        <dbReference type="SAM" id="Phobius"/>
    </source>
</evidence>
<dbReference type="SUPFAM" id="SSF111369">
    <property type="entry name" value="HlyD-like secretion proteins"/>
    <property type="match status" value="1"/>
</dbReference>
<comment type="similarity">
    <text evidence="1">Belongs to the membrane fusion protein (MFP) (TC 8.A.1) family.</text>
</comment>
<dbReference type="PANTHER" id="PTHR30469">
    <property type="entry name" value="MULTIDRUG RESISTANCE PROTEIN MDTA"/>
    <property type="match status" value="1"/>
</dbReference>
<sequence length="353" mass="39066">MKIIKTLVRSRHIYLPLLLIMLTMLSFGCNNKNKDKAEKPVQEKIVKVFPAKQGHFIQTRDVSAETQASKDITLSAETNGKVEWMKISVGDTIQQGQLIAKIDEQMAKAQLDVASANYNFALSNYERQKQIYDKKIISDQQFDAARTQMETAKAGLKLSQIQMKNTSIYAPFGGIVAATFVNENELTNIGRPVVRIVNLDTIKIVVPVVEKDITNLHINDKTAIEITSIKNGQYNGSINKIGSVADPSSKTFPVEILVRNPDHTIKAGMLSTIKFTINRYNNVFVVPQDLIVEGENSKGIMTVSNNVVFLKKVEVTLPEKDKIAILSGISEGDKIIHVGHKSVSDGDCVAIIQ</sequence>
<feature type="domain" description="CzcB-like alpha-helical hairpin" evidence="3">
    <location>
        <begin position="107"/>
        <end position="162"/>
    </location>
</feature>
<protein>
    <submittedName>
        <fullName evidence="5">Uncharacterized protein</fullName>
    </submittedName>
</protein>
<dbReference type="Gene3D" id="2.40.50.100">
    <property type="match status" value="1"/>
</dbReference>
<dbReference type="AlphaFoldDB" id="A0A1J5DT12"/>
<dbReference type="PROSITE" id="PS51257">
    <property type="entry name" value="PROKAR_LIPOPROTEIN"/>
    <property type="match status" value="1"/>
</dbReference>
<feature type="domain" description="CusB-like beta-barrel" evidence="4">
    <location>
        <begin position="204"/>
        <end position="276"/>
    </location>
</feature>
<evidence type="ECO:0000259" key="3">
    <source>
        <dbReference type="Pfam" id="PF25893"/>
    </source>
</evidence>
<evidence type="ECO:0000313" key="6">
    <source>
        <dbReference type="Proteomes" id="UP000183085"/>
    </source>
</evidence>
<dbReference type="EMBL" id="MNYI01000174">
    <property type="protein sequence ID" value="OIP38595.1"/>
    <property type="molecule type" value="Genomic_DNA"/>
</dbReference>
<dbReference type="Proteomes" id="UP000183085">
    <property type="component" value="Unassembled WGS sequence"/>
</dbReference>
<dbReference type="Gene3D" id="2.40.30.170">
    <property type="match status" value="1"/>
</dbReference>
<dbReference type="STRING" id="1817895.AUJ95_06570"/>
<dbReference type="InterPro" id="IPR006143">
    <property type="entry name" value="RND_pump_MFP"/>
</dbReference>
<dbReference type="GO" id="GO:0015562">
    <property type="term" value="F:efflux transmembrane transporter activity"/>
    <property type="evidence" value="ECO:0007669"/>
    <property type="project" value="TreeGrafter"/>
</dbReference>
<evidence type="ECO:0000256" key="1">
    <source>
        <dbReference type="ARBA" id="ARBA00009477"/>
    </source>
</evidence>
<keyword evidence="2" id="KW-0472">Membrane</keyword>
<dbReference type="GO" id="GO:1990281">
    <property type="term" value="C:efflux pump complex"/>
    <property type="evidence" value="ECO:0007669"/>
    <property type="project" value="TreeGrafter"/>
</dbReference>
<evidence type="ECO:0000259" key="4">
    <source>
        <dbReference type="Pfam" id="PF25954"/>
    </source>
</evidence>
<keyword evidence="2" id="KW-1133">Transmembrane helix</keyword>
<name>A0A1J5DT12_9BACT</name>
<dbReference type="Gene3D" id="2.40.420.20">
    <property type="match status" value="1"/>
</dbReference>
<dbReference type="Pfam" id="PF25954">
    <property type="entry name" value="Beta-barrel_RND_2"/>
    <property type="match status" value="1"/>
</dbReference>
<keyword evidence="2" id="KW-0812">Transmembrane</keyword>
<comment type="caution">
    <text evidence="5">The sequence shown here is derived from an EMBL/GenBank/DDBJ whole genome shotgun (WGS) entry which is preliminary data.</text>
</comment>
<organism evidence="5 6">
    <name type="scientific">Candidatus Desantisbacteria bacterium CG2_30_40_21</name>
    <dbReference type="NCBI Taxonomy" id="1817895"/>
    <lineage>
        <taxon>Bacteria</taxon>
        <taxon>Candidatus Desantisiibacteriota</taxon>
    </lineage>
</organism>
<feature type="transmembrane region" description="Helical" evidence="2">
    <location>
        <begin position="12"/>
        <end position="28"/>
    </location>
</feature>
<dbReference type="NCBIfam" id="TIGR01730">
    <property type="entry name" value="RND_mfp"/>
    <property type="match status" value="1"/>
</dbReference>
<accession>A0A1J5DT12</accession>
<proteinExistence type="inferred from homology"/>
<evidence type="ECO:0000313" key="5">
    <source>
        <dbReference type="EMBL" id="OIP38595.1"/>
    </source>
</evidence>
<dbReference type="Pfam" id="PF25893">
    <property type="entry name" value="HH_CzcB"/>
    <property type="match status" value="1"/>
</dbReference>
<reference evidence="5 6" key="1">
    <citation type="journal article" date="2016" name="Environ. Microbiol.">
        <title>Genomic resolution of a cold subsurface aquifer community provides metabolic insights for novel microbes adapted to high CO concentrations.</title>
        <authorList>
            <person name="Probst A.J."/>
            <person name="Castelle C.J."/>
            <person name="Singh A."/>
            <person name="Brown C.T."/>
            <person name="Anantharaman K."/>
            <person name="Sharon I."/>
            <person name="Hug L.A."/>
            <person name="Burstein D."/>
            <person name="Emerson J.B."/>
            <person name="Thomas B.C."/>
            <person name="Banfield J.F."/>
        </authorList>
    </citation>
    <scope>NUCLEOTIDE SEQUENCE [LARGE SCALE GENOMIC DNA]</scope>
    <source>
        <strain evidence="5">CG2_30_40_21</strain>
    </source>
</reference>
<dbReference type="Gene3D" id="1.10.287.470">
    <property type="entry name" value="Helix hairpin bin"/>
    <property type="match status" value="1"/>
</dbReference>
<dbReference type="InterPro" id="IPR058792">
    <property type="entry name" value="Beta-barrel_RND_2"/>
</dbReference>